<comment type="caution">
    <text evidence="1">The sequence shown here is derived from an EMBL/GenBank/DDBJ whole genome shotgun (WGS) entry which is preliminary data.</text>
</comment>
<name>A0ABQ7W5A1_SOLTU</name>
<protein>
    <submittedName>
        <fullName evidence="1">Uncharacterized protein</fullName>
    </submittedName>
</protein>
<dbReference type="Proteomes" id="UP000826656">
    <property type="component" value="Unassembled WGS sequence"/>
</dbReference>
<dbReference type="EMBL" id="JAIVGD010000003">
    <property type="protein sequence ID" value="KAH0775456.1"/>
    <property type="molecule type" value="Genomic_DNA"/>
</dbReference>
<sequence>MSTGDPAREVLNDSCQDLMLICENVRDTFDKAILKFKTEAGLSSMDIKK</sequence>
<keyword evidence="2" id="KW-1185">Reference proteome</keyword>
<reference evidence="1 2" key="1">
    <citation type="journal article" date="2021" name="bioRxiv">
        <title>Chromosome-scale and haplotype-resolved genome assembly of a tetraploid potato cultivar.</title>
        <authorList>
            <person name="Sun H."/>
            <person name="Jiao W.-B."/>
            <person name="Krause K."/>
            <person name="Campoy J.A."/>
            <person name="Goel M."/>
            <person name="Folz-Donahue K."/>
            <person name="Kukat C."/>
            <person name="Huettel B."/>
            <person name="Schneeberger K."/>
        </authorList>
    </citation>
    <scope>NUCLEOTIDE SEQUENCE [LARGE SCALE GENOMIC DNA]</scope>
    <source>
        <strain evidence="1">SolTubOtavaFocal</strain>
        <tissue evidence="1">Leaves</tissue>
    </source>
</reference>
<evidence type="ECO:0000313" key="1">
    <source>
        <dbReference type="EMBL" id="KAH0775456.1"/>
    </source>
</evidence>
<evidence type="ECO:0000313" key="2">
    <source>
        <dbReference type="Proteomes" id="UP000826656"/>
    </source>
</evidence>
<proteinExistence type="predicted"/>
<organism evidence="1 2">
    <name type="scientific">Solanum tuberosum</name>
    <name type="common">Potato</name>
    <dbReference type="NCBI Taxonomy" id="4113"/>
    <lineage>
        <taxon>Eukaryota</taxon>
        <taxon>Viridiplantae</taxon>
        <taxon>Streptophyta</taxon>
        <taxon>Embryophyta</taxon>
        <taxon>Tracheophyta</taxon>
        <taxon>Spermatophyta</taxon>
        <taxon>Magnoliopsida</taxon>
        <taxon>eudicotyledons</taxon>
        <taxon>Gunneridae</taxon>
        <taxon>Pentapetalae</taxon>
        <taxon>asterids</taxon>
        <taxon>lamiids</taxon>
        <taxon>Solanales</taxon>
        <taxon>Solanaceae</taxon>
        <taxon>Solanoideae</taxon>
        <taxon>Solaneae</taxon>
        <taxon>Solanum</taxon>
    </lineage>
</organism>
<gene>
    <name evidence="1" type="ORF">KY290_006867</name>
</gene>
<accession>A0ABQ7W5A1</accession>